<dbReference type="Pfam" id="PF12539">
    <property type="entry name" value="Csm1"/>
    <property type="match status" value="1"/>
</dbReference>
<evidence type="ECO:0000313" key="4">
    <source>
        <dbReference type="Proteomes" id="UP000030641"/>
    </source>
</evidence>
<evidence type="ECO:0000313" key="3">
    <source>
        <dbReference type="EMBL" id="KEQ92152.1"/>
    </source>
</evidence>
<dbReference type="GO" id="GO:0045144">
    <property type="term" value="P:meiotic sister chromatid segregation"/>
    <property type="evidence" value="ECO:0007669"/>
    <property type="project" value="TreeGrafter"/>
</dbReference>
<dbReference type="FunFam" id="3.90.1150.80:FF:000001">
    <property type="entry name" value="Chromosome segregation protein (Pcs1)"/>
    <property type="match status" value="1"/>
</dbReference>
<feature type="compositionally biased region" description="Basic and acidic residues" evidence="1">
    <location>
        <begin position="239"/>
        <end position="260"/>
    </location>
</feature>
<dbReference type="CDD" id="cd23787">
    <property type="entry name" value="RWD_CSM1"/>
    <property type="match status" value="1"/>
</dbReference>
<dbReference type="AlphaFoldDB" id="A0A074YDK0"/>
<dbReference type="GO" id="GO:0006355">
    <property type="term" value="P:regulation of DNA-templated transcription"/>
    <property type="evidence" value="ECO:0007669"/>
    <property type="project" value="InterPro"/>
</dbReference>
<dbReference type="GO" id="GO:0051315">
    <property type="term" value="P:attachment of mitotic spindle microtubules to kinetochore"/>
    <property type="evidence" value="ECO:0007669"/>
    <property type="project" value="TreeGrafter"/>
</dbReference>
<dbReference type="GO" id="GO:0005730">
    <property type="term" value="C:nucleolus"/>
    <property type="evidence" value="ECO:0007669"/>
    <property type="project" value="TreeGrafter"/>
</dbReference>
<evidence type="ECO:0000256" key="1">
    <source>
        <dbReference type="SAM" id="MobiDB-lite"/>
    </source>
</evidence>
<dbReference type="OrthoDB" id="2431049at2759"/>
<dbReference type="GO" id="GO:0072686">
    <property type="term" value="C:mitotic spindle"/>
    <property type="evidence" value="ECO:0007669"/>
    <property type="project" value="TreeGrafter"/>
</dbReference>
<dbReference type="PROSITE" id="PS50806">
    <property type="entry name" value="KRAB_RELATED"/>
    <property type="match status" value="1"/>
</dbReference>
<dbReference type="Gene3D" id="3.90.1150.80">
    <property type="match status" value="1"/>
</dbReference>
<name>A0A074YDK0_AURSE</name>
<reference evidence="3 4" key="1">
    <citation type="journal article" date="2014" name="BMC Genomics">
        <title>Genome sequencing of four Aureobasidium pullulans varieties: biotechnological potential, stress tolerance, and description of new species.</title>
        <authorList>
            <person name="Gostin Ar C."/>
            <person name="Ohm R.A."/>
            <person name="Kogej T."/>
            <person name="Sonjak S."/>
            <person name="Turk M."/>
            <person name="Zajc J."/>
            <person name="Zalar P."/>
            <person name="Grube M."/>
            <person name="Sun H."/>
            <person name="Han J."/>
            <person name="Sharma A."/>
            <person name="Chiniquy J."/>
            <person name="Ngan C.Y."/>
            <person name="Lipzen A."/>
            <person name="Barry K."/>
            <person name="Grigoriev I.V."/>
            <person name="Gunde-Cimerman N."/>
        </authorList>
    </citation>
    <scope>NUCLEOTIDE SEQUENCE [LARGE SCALE GENOMIC DNA]</scope>
    <source>
        <strain evidence="3 4">EXF-2481</strain>
    </source>
</reference>
<accession>A0A074YDK0</accession>
<feature type="compositionally biased region" description="Low complexity" evidence="1">
    <location>
        <begin position="160"/>
        <end position="172"/>
    </location>
</feature>
<protein>
    <recommendedName>
        <fullName evidence="2">KRAB-related domain-containing protein</fullName>
    </recommendedName>
</protein>
<sequence length="522" mass="57196">MPSKSVATKPPAPASDDEIGASDLENLRPAPPKINRTIVKKPVKKASATTTKKTTAKARPANEPIEPPEASDADEPEALMEPAPKPKQRKRVLKKDLVTKTAAPAPELESVLEPQPAPVKKTTKSAKVKTAEAQPEKEKPIAKTKPKVKRAPSPEPAPVIPETQPEPTEIEQSIVEDEEPPADLMDIDREPSPPPPPPPPKSHSRQRSASIHRQAPPGAAYSRARSTSRQPGTYSRGRSASDTERRVADAEASRRLTDMTKKYEEMRMKYDSLTELGPKAAEANFERLKKATDQKAKDANDLIASLKKELAELRKTSSTTITESAKLQSQVSSLTSENERLKDDAKATHQSLTESQNECKALTAKLEAARKTNSEKVPGSAVKKIEHGKSALGGASAETVKENALKEELYRDLTGLIITSVKRRDGEDEYSCIQTGRNGTLHFHLTIATDSAVTNPKTPSGLSYEDTEFAYEPLLDANRDSDLMDILPDYLTEEICFPRNHAVKFYTKVVESMTKKVVVDED</sequence>
<feature type="domain" description="KRAB-related" evidence="2">
    <location>
        <begin position="235"/>
        <end position="298"/>
    </location>
</feature>
<dbReference type="PANTHER" id="PTHR28006">
    <property type="entry name" value="MONOPOLIN COMPLEX SUBUNIT CSM1"/>
    <property type="match status" value="1"/>
</dbReference>
<dbReference type="GO" id="GO:0033551">
    <property type="term" value="C:monopolin complex"/>
    <property type="evidence" value="ECO:0007669"/>
    <property type="project" value="InterPro"/>
</dbReference>
<dbReference type="Proteomes" id="UP000030641">
    <property type="component" value="Unassembled WGS sequence"/>
</dbReference>
<dbReference type="GeneID" id="25364630"/>
<feature type="compositionally biased region" description="Acidic residues" evidence="1">
    <location>
        <begin position="69"/>
        <end position="78"/>
    </location>
</feature>
<evidence type="ECO:0000259" key="2">
    <source>
        <dbReference type="PROSITE" id="PS50806"/>
    </source>
</evidence>
<feature type="compositionally biased region" description="Polar residues" evidence="1">
    <location>
        <begin position="224"/>
        <end position="238"/>
    </location>
</feature>
<dbReference type="InterPro" id="IPR040349">
    <property type="entry name" value="Csm1/Pcs1"/>
</dbReference>
<keyword evidence="4" id="KW-1185">Reference proteome</keyword>
<dbReference type="InterPro" id="IPR020981">
    <property type="entry name" value="Csm1/Pcs1_C"/>
</dbReference>
<feature type="compositionally biased region" description="Polar residues" evidence="1">
    <location>
        <begin position="317"/>
        <end position="336"/>
    </location>
</feature>
<dbReference type="InParanoid" id="A0A074YDK0"/>
<feature type="compositionally biased region" description="Pro residues" evidence="1">
    <location>
        <begin position="192"/>
        <end position="201"/>
    </location>
</feature>
<proteinExistence type="predicted"/>
<gene>
    <name evidence="3" type="ORF">AUEXF2481DRAFT_32359</name>
</gene>
<organism evidence="3 4">
    <name type="scientific">Aureobasidium subglaciale (strain EXF-2481)</name>
    <name type="common">Aureobasidium pullulans var. subglaciale</name>
    <dbReference type="NCBI Taxonomy" id="1043005"/>
    <lineage>
        <taxon>Eukaryota</taxon>
        <taxon>Fungi</taxon>
        <taxon>Dikarya</taxon>
        <taxon>Ascomycota</taxon>
        <taxon>Pezizomycotina</taxon>
        <taxon>Dothideomycetes</taxon>
        <taxon>Dothideomycetidae</taxon>
        <taxon>Dothideales</taxon>
        <taxon>Saccotheciaceae</taxon>
        <taxon>Aureobasidium</taxon>
    </lineage>
</organism>
<dbReference type="RefSeq" id="XP_013340643.1">
    <property type="nucleotide sequence ID" value="XM_013485189.1"/>
</dbReference>
<dbReference type="GO" id="GO:1990644">
    <property type="term" value="F:microtubule site clamp"/>
    <property type="evidence" value="ECO:0007669"/>
    <property type="project" value="TreeGrafter"/>
</dbReference>
<dbReference type="InterPro" id="IPR038608">
    <property type="entry name" value="Csm1/Pcs1_C_sf"/>
</dbReference>
<feature type="compositionally biased region" description="Low complexity" evidence="1">
    <location>
        <begin position="45"/>
        <end position="68"/>
    </location>
</feature>
<dbReference type="STRING" id="1043005.A0A074YDK0"/>
<feature type="region of interest" description="Disordered" evidence="1">
    <location>
        <begin position="317"/>
        <end position="340"/>
    </location>
</feature>
<feature type="region of interest" description="Disordered" evidence="1">
    <location>
        <begin position="1"/>
        <end position="260"/>
    </location>
</feature>
<dbReference type="OMA" id="SDNLYDC"/>
<dbReference type="GO" id="GO:0034506">
    <property type="term" value="C:chromosome, centromeric core domain"/>
    <property type="evidence" value="ECO:0007669"/>
    <property type="project" value="TreeGrafter"/>
</dbReference>
<dbReference type="PANTHER" id="PTHR28006:SF1">
    <property type="entry name" value="MONOPOLIN COMPLEX SUBUNIT CSM1"/>
    <property type="match status" value="1"/>
</dbReference>
<dbReference type="EMBL" id="KL584772">
    <property type="protein sequence ID" value="KEQ92152.1"/>
    <property type="molecule type" value="Genomic_DNA"/>
</dbReference>
<dbReference type="HOGENOM" id="CLU_029214_2_0_1"/>
<dbReference type="InterPro" id="IPR003655">
    <property type="entry name" value="aKRAB"/>
</dbReference>